<dbReference type="PROSITE" id="PS00329">
    <property type="entry name" value="HSP70_2"/>
    <property type="match status" value="1"/>
</dbReference>
<evidence type="ECO:0000313" key="6">
    <source>
        <dbReference type="Proteomes" id="UP000094527"/>
    </source>
</evidence>
<dbReference type="PROSITE" id="PS01036">
    <property type="entry name" value="HSP70_3"/>
    <property type="match status" value="1"/>
</dbReference>
<dbReference type="Pfam" id="PF00012">
    <property type="entry name" value="HSP70"/>
    <property type="match status" value="1"/>
</dbReference>
<sequence>TNNIAIGIDFGTIYCCVAVVYRGKTTIIKSVECRNTTASYVFFNPDGTQTIGNAAKENALENPENTVYDAKRILGRELGDKQLQEDMQSWPFTVLDEEFGPVIQINGKQLQPEVVVAYLLKDLVKQAEKALGVEIRQAVVTVPAYFTDGQRQSTNDAAEIAGLEVLQILNEPTAAALAYKLERIHDEARKVLVFDLGGGTFDISILEIDGENIRILNIDGDTHLGGEDFDKVLAQYCSDEFKKVHGVDPFEQINSNQKPEKNAAKQRLGRFKPIANGRKLTLQPTFPQSYQLMQKDLKVHVTRTKFEELNAALFKKVLEIVERSLSQGGVTASEIDEIVLVGGSTRIPKVQQMLSEYFGGMALNHRVHPDEAVAYGAAVHADLLSRVSFASIQDVTPMTLGVEAVIDGVEGAFSPIFPKNTKIPAAIKKDNQNTAGIRFFQGESPIAKENAFLGEFTLTGIPPAPAESQAIDISMEIDTMGVLRIKAVVESTGGTKTLVVNEHKPTRISGATKQRLLEEMQASA</sequence>
<dbReference type="PRINTS" id="PR00301">
    <property type="entry name" value="HEATSHOCK70"/>
</dbReference>
<organism evidence="5 6">
    <name type="scientific">Orchesella cincta</name>
    <name type="common">Springtail</name>
    <name type="synonym">Podura cincta</name>
    <dbReference type="NCBI Taxonomy" id="48709"/>
    <lineage>
        <taxon>Eukaryota</taxon>
        <taxon>Metazoa</taxon>
        <taxon>Ecdysozoa</taxon>
        <taxon>Arthropoda</taxon>
        <taxon>Hexapoda</taxon>
        <taxon>Collembola</taxon>
        <taxon>Entomobryomorpha</taxon>
        <taxon>Entomobryoidea</taxon>
        <taxon>Orchesellidae</taxon>
        <taxon>Orchesellinae</taxon>
        <taxon>Orchesella</taxon>
    </lineage>
</organism>
<dbReference type="STRING" id="48709.A0A1D2M584"/>
<feature type="non-terminal residue" evidence="5">
    <location>
        <position position="1"/>
    </location>
</feature>
<gene>
    <name evidence="5" type="ORF">Ocin01_18559</name>
</gene>
<name>A0A1D2M584_ORCCI</name>
<evidence type="ECO:0000256" key="1">
    <source>
        <dbReference type="ARBA" id="ARBA00007381"/>
    </source>
</evidence>
<evidence type="ECO:0000256" key="3">
    <source>
        <dbReference type="ARBA" id="ARBA00022840"/>
    </source>
</evidence>
<dbReference type="InterPro" id="IPR043129">
    <property type="entry name" value="ATPase_NBD"/>
</dbReference>
<dbReference type="Gene3D" id="3.90.640.10">
    <property type="entry name" value="Actin, Chain A, domain 4"/>
    <property type="match status" value="1"/>
</dbReference>
<feature type="non-terminal residue" evidence="5">
    <location>
        <position position="524"/>
    </location>
</feature>
<protein>
    <submittedName>
        <fullName evidence="5">78 kDa glucose-regulated protein</fullName>
    </submittedName>
</protein>
<dbReference type="EMBL" id="LJIJ01004075">
    <property type="protein sequence ID" value="ODM88123.1"/>
    <property type="molecule type" value="Genomic_DNA"/>
</dbReference>
<evidence type="ECO:0000256" key="4">
    <source>
        <dbReference type="RuleBase" id="RU003322"/>
    </source>
</evidence>
<accession>A0A1D2M584</accession>
<dbReference type="AlphaFoldDB" id="A0A1D2M584"/>
<keyword evidence="2 4" id="KW-0547">Nucleotide-binding</keyword>
<keyword evidence="3 4" id="KW-0067">ATP-binding</keyword>
<dbReference type="PANTHER" id="PTHR19375">
    <property type="entry name" value="HEAT SHOCK PROTEIN 70KDA"/>
    <property type="match status" value="1"/>
</dbReference>
<comment type="similarity">
    <text evidence="1 4">Belongs to the heat shock protein 70 family.</text>
</comment>
<dbReference type="InterPro" id="IPR029047">
    <property type="entry name" value="HSP70_peptide-bd_sf"/>
</dbReference>
<dbReference type="InterPro" id="IPR013126">
    <property type="entry name" value="Hsp_70_fam"/>
</dbReference>
<reference evidence="5 6" key="1">
    <citation type="journal article" date="2016" name="Genome Biol. Evol.">
        <title>Gene Family Evolution Reflects Adaptation to Soil Environmental Stressors in the Genome of the Collembolan Orchesella cincta.</title>
        <authorList>
            <person name="Faddeeva-Vakhrusheva A."/>
            <person name="Derks M.F."/>
            <person name="Anvar S.Y."/>
            <person name="Agamennone V."/>
            <person name="Suring W."/>
            <person name="Smit S."/>
            <person name="van Straalen N.M."/>
            <person name="Roelofs D."/>
        </authorList>
    </citation>
    <scope>NUCLEOTIDE SEQUENCE [LARGE SCALE GENOMIC DNA]</scope>
    <source>
        <tissue evidence="5">Mixed pool</tissue>
    </source>
</reference>
<dbReference type="OrthoDB" id="2401965at2759"/>
<dbReference type="GO" id="GO:0140662">
    <property type="term" value="F:ATP-dependent protein folding chaperone"/>
    <property type="evidence" value="ECO:0007669"/>
    <property type="project" value="InterPro"/>
</dbReference>
<dbReference type="FunFam" id="3.30.30.30:FF:000005">
    <property type="entry name" value="Heat shock protein ssb1"/>
    <property type="match status" value="1"/>
</dbReference>
<evidence type="ECO:0000256" key="2">
    <source>
        <dbReference type="ARBA" id="ARBA00022741"/>
    </source>
</evidence>
<proteinExistence type="inferred from homology"/>
<dbReference type="SUPFAM" id="SSF53067">
    <property type="entry name" value="Actin-like ATPase domain"/>
    <property type="match status" value="2"/>
</dbReference>
<dbReference type="CDD" id="cd24028">
    <property type="entry name" value="ASKHA_NBD_HSP70_HSPA1-like"/>
    <property type="match status" value="1"/>
</dbReference>
<comment type="caution">
    <text evidence="5">The sequence shown here is derived from an EMBL/GenBank/DDBJ whole genome shotgun (WGS) entry which is preliminary data.</text>
</comment>
<dbReference type="SUPFAM" id="SSF100920">
    <property type="entry name" value="Heat shock protein 70kD (HSP70), peptide-binding domain"/>
    <property type="match status" value="1"/>
</dbReference>
<keyword evidence="6" id="KW-1185">Reference proteome</keyword>
<dbReference type="Proteomes" id="UP000094527">
    <property type="component" value="Unassembled WGS sequence"/>
</dbReference>
<evidence type="ECO:0000313" key="5">
    <source>
        <dbReference type="EMBL" id="ODM88123.1"/>
    </source>
</evidence>
<dbReference type="InterPro" id="IPR018181">
    <property type="entry name" value="Heat_shock_70_CS"/>
</dbReference>
<dbReference type="Gene3D" id="2.60.34.10">
    <property type="entry name" value="Substrate Binding Domain Of DNAk, Chain A, domain 1"/>
    <property type="match status" value="1"/>
</dbReference>
<dbReference type="Gene3D" id="3.30.420.40">
    <property type="match status" value="2"/>
</dbReference>
<dbReference type="GO" id="GO:0005524">
    <property type="term" value="F:ATP binding"/>
    <property type="evidence" value="ECO:0007669"/>
    <property type="project" value="UniProtKB-KW"/>
</dbReference>